<proteinExistence type="predicted"/>
<dbReference type="AlphaFoldDB" id="A0A1E7G4U6"/>
<evidence type="ECO:0000313" key="1">
    <source>
        <dbReference type="EMBL" id="OEU39989.1"/>
    </source>
</evidence>
<sequence length="77" mass="9218">MSEVEQSFDSQRKKIVEYLEQEGKGNKDVIWAYENIKEPPYKFANTDISKILNGRDVKYTKSIKWFITFLVKYFDLD</sequence>
<dbReference type="RefSeq" id="WP_075070506.1">
    <property type="nucleotide sequence ID" value="NZ_CM007353.1"/>
</dbReference>
<protein>
    <submittedName>
        <fullName evidence="1">Uncharacterized protein</fullName>
    </submittedName>
</protein>
<accession>A0A1E7G4U6</accession>
<comment type="caution">
    <text evidence="1">The sequence shown here is derived from an EMBL/GenBank/DDBJ whole genome shotgun (WGS) entry which is preliminary data.</text>
</comment>
<evidence type="ECO:0000313" key="2">
    <source>
        <dbReference type="Proteomes" id="UP000176236"/>
    </source>
</evidence>
<dbReference type="EMBL" id="JMMZ01000014">
    <property type="protein sequence ID" value="OEU39989.1"/>
    <property type="molecule type" value="Genomic_DNA"/>
</dbReference>
<gene>
    <name evidence="1" type="ORF">AJ89_06025</name>
</gene>
<dbReference type="Proteomes" id="UP000176236">
    <property type="component" value="Chromosome"/>
</dbReference>
<name>A0A1E7G4U6_LACLC</name>
<reference evidence="1 2" key="1">
    <citation type="journal article" date="2016" name="Appl. Microbiol. Biotechnol.">
        <title>Adhesion of the genome-sequenced Lactococcus lactis subsp. cremoris IBB477 strain is mediated by specific molecular determinants.</title>
        <authorList>
            <person name="Radziwill-Bienkowska J.M."/>
            <person name="Le D.T."/>
            <person name="Szczesny P."/>
            <person name="Duviau M.P."/>
            <person name="Aleksandrzak-Piekarczyk T."/>
            <person name="Loubiere P."/>
            <person name="Mercier-Bonin M."/>
            <person name="Bardowski J.K."/>
            <person name="Kowalczyk M."/>
        </authorList>
    </citation>
    <scope>NUCLEOTIDE SEQUENCE [LARGE SCALE GENOMIC DNA]</scope>
    <source>
        <strain evidence="1 2">IBB477</strain>
    </source>
</reference>
<organism evidence="1 2">
    <name type="scientific">Lactococcus cremoris subsp. cremoris IBB477</name>
    <dbReference type="NCBI Taxonomy" id="1449093"/>
    <lineage>
        <taxon>Bacteria</taxon>
        <taxon>Bacillati</taxon>
        <taxon>Bacillota</taxon>
        <taxon>Bacilli</taxon>
        <taxon>Lactobacillales</taxon>
        <taxon>Streptococcaceae</taxon>
        <taxon>Lactococcus</taxon>
        <taxon>Lactococcus cremoris subsp. cremoris</taxon>
    </lineage>
</organism>